<dbReference type="InterPro" id="IPR044898">
    <property type="entry name" value="CDI_dom_sf"/>
</dbReference>
<evidence type="ECO:0000256" key="3">
    <source>
        <dbReference type="ARBA" id="ARBA00004496"/>
    </source>
</evidence>
<dbReference type="PANTHER" id="PTHR10265">
    <property type="entry name" value="CYCLIN-DEPENDENT KINASE INHIBITOR 1"/>
    <property type="match status" value="1"/>
</dbReference>
<feature type="domain" description="Cyclin-dependent kinase inhibitor" evidence="17">
    <location>
        <begin position="35"/>
        <end position="82"/>
    </location>
</feature>
<evidence type="ECO:0000256" key="11">
    <source>
        <dbReference type="ARBA" id="ARBA00023242"/>
    </source>
</evidence>
<feature type="region of interest" description="Disordered" evidence="16">
    <location>
        <begin position="1"/>
        <end position="28"/>
    </location>
</feature>
<feature type="compositionally biased region" description="Basic and acidic residues" evidence="16">
    <location>
        <begin position="173"/>
        <end position="188"/>
    </location>
</feature>
<feature type="compositionally biased region" description="Basic and acidic residues" evidence="16">
    <location>
        <begin position="100"/>
        <end position="123"/>
    </location>
</feature>
<evidence type="ECO:0000256" key="6">
    <source>
        <dbReference type="ARBA" id="ARBA00022490"/>
    </source>
</evidence>
<name>A0A1A8FYT2_9TELE</name>
<comment type="function">
    <text evidence="15">Important regulator of cell cycle progression. Inhibits the kinase activity of CDK2 bound to cyclin A, but has little inhibitory activity on CDK2 bound to SPDYA. Involved in G1 arrest. Potent inhibitor of cyclin E- and cyclin A-CDK2 complexes. Forms a complex with cyclin type D-CDK4 complexes and is involved in the assembly, stability, and modulation of CCND1-CDK4 complex activation. Acts either as an inhibitor or an activator of cyclin type D-CDK4 complexes depending on its phosphorylation state and/or stoichometry.</text>
</comment>
<evidence type="ECO:0000256" key="8">
    <source>
        <dbReference type="ARBA" id="ARBA00022753"/>
    </source>
</evidence>
<dbReference type="GO" id="GO:0005634">
    <property type="term" value="C:nucleus"/>
    <property type="evidence" value="ECO:0007669"/>
    <property type="project" value="UniProtKB-SubCell"/>
</dbReference>
<proteinExistence type="inferred from homology"/>
<organism evidence="18">
    <name type="scientific">Nothobranchius korthausae</name>
    <dbReference type="NCBI Taxonomy" id="1143690"/>
    <lineage>
        <taxon>Eukaryota</taxon>
        <taxon>Metazoa</taxon>
        <taxon>Chordata</taxon>
        <taxon>Craniata</taxon>
        <taxon>Vertebrata</taxon>
        <taxon>Euteleostomi</taxon>
        <taxon>Actinopterygii</taxon>
        <taxon>Neopterygii</taxon>
        <taxon>Teleostei</taxon>
        <taxon>Neoteleostei</taxon>
        <taxon>Acanthomorphata</taxon>
        <taxon>Ovalentaria</taxon>
        <taxon>Atherinomorphae</taxon>
        <taxon>Cyprinodontiformes</taxon>
        <taxon>Nothobranchiidae</taxon>
        <taxon>Nothobranchius</taxon>
    </lineage>
</organism>
<evidence type="ECO:0000256" key="16">
    <source>
        <dbReference type="SAM" id="MobiDB-lite"/>
    </source>
</evidence>
<dbReference type="GO" id="GO:0004861">
    <property type="term" value="F:cyclin-dependent protein serine/threonine kinase inhibitor activity"/>
    <property type="evidence" value="ECO:0007669"/>
    <property type="project" value="InterPro"/>
</dbReference>
<evidence type="ECO:0000256" key="9">
    <source>
        <dbReference type="ARBA" id="ARBA00022843"/>
    </source>
</evidence>
<keyword evidence="7" id="KW-0597">Phosphoprotein</keyword>
<dbReference type="Pfam" id="PF02234">
    <property type="entry name" value="CDI"/>
    <property type="match status" value="1"/>
</dbReference>
<evidence type="ECO:0000256" key="15">
    <source>
        <dbReference type="ARBA" id="ARBA00045727"/>
    </source>
</evidence>
<keyword evidence="11" id="KW-0539">Nucleus</keyword>
<evidence type="ECO:0000256" key="5">
    <source>
        <dbReference type="ARBA" id="ARBA00014547"/>
    </source>
</evidence>
<dbReference type="AlphaFoldDB" id="A0A1A8FYT2"/>
<reference evidence="18" key="1">
    <citation type="submission" date="2016-05" db="EMBL/GenBank/DDBJ databases">
        <authorList>
            <person name="Lavstsen T."/>
            <person name="Jespersen J.S."/>
        </authorList>
    </citation>
    <scope>NUCLEOTIDE SEQUENCE</scope>
    <source>
        <tissue evidence="18">Brain</tissue>
    </source>
</reference>
<evidence type="ECO:0000256" key="1">
    <source>
        <dbReference type="ARBA" id="ARBA00004123"/>
    </source>
</evidence>
<sequence>MCNKMSDVRLSNASPTVERVDARQPENVRSVCRALFGTPDREETRRYAASLQQESRLDFMERYNFDPVADRPLSPGNYEWEEDGDAPEFYRRPPHGSQRPRAEADSPGENHRGSGEEDRRRTESAQGSNGSRKRRSDTAASYSEECSTKRSNSDREEDEDGGCEGSQSVSVSRPEDKEAVPLKPVPEH</sequence>
<dbReference type="InterPro" id="IPR003175">
    <property type="entry name" value="CDI_dom"/>
</dbReference>
<keyword evidence="8" id="KW-0967">Endosome</keyword>
<dbReference type="GO" id="GO:0008285">
    <property type="term" value="P:negative regulation of cell population proliferation"/>
    <property type="evidence" value="ECO:0007669"/>
    <property type="project" value="TreeGrafter"/>
</dbReference>
<evidence type="ECO:0000256" key="2">
    <source>
        <dbReference type="ARBA" id="ARBA00004177"/>
    </source>
</evidence>
<evidence type="ECO:0000256" key="4">
    <source>
        <dbReference type="ARBA" id="ARBA00006726"/>
    </source>
</evidence>
<evidence type="ECO:0000313" key="18">
    <source>
        <dbReference type="EMBL" id="SBQ63264.1"/>
    </source>
</evidence>
<dbReference type="GO" id="GO:0045930">
    <property type="term" value="P:negative regulation of mitotic cell cycle"/>
    <property type="evidence" value="ECO:0007669"/>
    <property type="project" value="TreeGrafter"/>
</dbReference>
<dbReference type="GO" id="GO:0051087">
    <property type="term" value="F:protein-folding chaperone binding"/>
    <property type="evidence" value="ECO:0007669"/>
    <property type="project" value="TreeGrafter"/>
</dbReference>
<evidence type="ECO:0000259" key="17">
    <source>
        <dbReference type="Pfam" id="PF02234"/>
    </source>
</evidence>
<evidence type="ECO:0000256" key="14">
    <source>
        <dbReference type="ARBA" id="ARBA00031925"/>
    </source>
</evidence>
<evidence type="ECO:0000256" key="10">
    <source>
        <dbReference type="ARBA" id="ARBA00023013"/>
    </source>
</evidence>
<keyword evidence="6" id="KW-0963">Cytoplasm</keyword>
<dbReference type="GO" id="GO:0000082">
    <property type="term" value="P:G1/S transition of mitotic cell cycle"/>
    <property type="evidence" value="ECO:0007669"/>
    <property type="project" value="TreeGrafter"/>
</dbReference>
<protein>
    <recommendedName>
        <fullName evidence="5">Cyclin-dependent kinase inhibitor 1B</fullName>
    </recommendedName>
    <alternativeName>
        <fullName evidence="14">Cyclin-dependent kinase inhibitor p27</fullName>
    </alternativeName>
    <alternativeName>
        <fullName evidence="13">p27Kip1</fullName>
    </alternativeName>
</protein>
<gene>
    <name evidence="18" type="primary">CDKN1BA</name>
</gene>
<dbReference type="PANTHER" id="PTHR10265:SF9">
    <property type="entry name" value="CYCLIN-DEPENDENT KINASE INHIBITOR 1B"/>
    <property type="match status" value="1"/>
</dbReference>
<accession>A0A1A8FYT2</accession>
<evidence type="ECO:0000256" key="7">
    <source>
        <dbReference type="ARBA" id="ARBA00022553"/>
    </source>
</evidence>
<evidence type="ECO:0000256" key="13">
    <source>
        <dbReference type="ARBA" id="ARBA00031903"/>
    </source>
</evidence>
<keyword evidence="10" id="KW-0649">Protein kinase inhibitor</keyword>
<reference evidence="18" key="2">
    <citation type="submission" date="2016-06" db="EMBL/GenBank/DDBJ databases">
        <title>The genome of a short-lived fish provides insights into sex chromosome evolution and the genetic control of aging.</title>
        <authorList>
            <person name="Reichwald K."/>
            <person name="Felder M."/>
            <person name="Petzold A."/>
            <person name="Koch P."/>
            <person name="Groth M."/>
            <person name="Platzer M."/>
        </authorList>
    </citation>
    <scope>NUCLEOTIDE SEQUENCE</scope>
    <source>
        <tissue evidence="18">Brain</tissue>
    </source>
</reference>
<feature type="region of interest" description="Disordered" evidence="16">
    <location>
        <begin position="66"/>
        <end position="188"/>
    </location>
</feature>
<keyword evidence="9" id="KW-0832">Ubl conjugation</keyword>
<evidence type="ECO:0000256" key="12">
    <source>
        <dbReference type="ARBA" id="ARBA00023306"/>
    </source>
</evidence>
<comment type="similarity">
    <text evidence="4">Belongs to the CDI family.</text>
</comment>
<dbReference type="EMBL" id="HAEC01002169">
    <property type="protein sequence ID" value="SBQ70246.1"/>
    <property type="molecule type" value="Transcribed_RNA"/>
</dbReference>
<dbReference type="GO" id="GO:0005768">
    <property type="term" value="C:endosome"/>
    <property type="evidence" value="ECO:0007669"/>
    <property type="project" value="UniProtKB-SubCell"/>
</dbReference>
<comment type="subcellular location">
    <subcellularLocation>
        <location evidence="3">Cytoplasm</location>
    </subcellularLocation>
    <subcellularLocation>
        <location evidence="2">Endosome</location>
    </subcellularLocation>
    <subcellularLocation>
        <location evidence="1">Nucleus</location>
    </subcellularLocation>
</comment>
<dbReference type="EMBL" id="HAEB01016737">
    <property type="protein sequence ID" value="SBQ63264.1"/>
    <property type="molecule type" value="Transcribed_RNA"/>
</dbReference>
<keyword evidence="12" id="KW-0131">Cell cycle</keyword>
<dbReference type="Gene3D" id="4.10.365.10">
    <property type="entry name" value="p27"/>
    <property type="match status" value="1"/>
</dbReference>